<proteinExistence type="evidence at protein level"/>
<dbReference type="PANTHER" id="PTHR13066:SF2">
    <property type="entry name" value="GOLGIN-45"/>
    <property type="match status" value="1"/>
</dbReference>
<dbReference type="RefSeq" id="NP_498255.2">
    <property type="nucleotide sequence ID" value="NM_065854.3"/>
</dbReference>
<dbReference type="AlphaFoldDB" id="Q21954"/>
<dbReference type="Bgee" id="WBGene00020018">
    <property type="expression patterns" value="Expressed in germ line (C elegans) and 4 other cell types or tissues"/>
</dbReference>
<dbReference type="PhylomeDB" id="Q21954"/>
<dbReference type="Proteomes" id="UP000001940">
    <property type="component" value="Chromosome III"/>
</dbReference>
<dbReference type="WormBase" id="R12B2.2">
    <property type="protein sequence ID" value="CE43701"/>
    <property type="gene ID" value="WBGene00020018"/>
</dbReference>
<dbReference type="UCSC" id="R12B2.2">
    <property type="organism name" value="c. elegans"/>
</dbReference>
<name>Q21954_CAEEL</name>
<dbReference type="PaxDb" id="6239-R12B2.2"/>
<feature type="region of interest" description="Disordered" evidence="1">
    <location>
        <begin position="86"/>
        <end position="116"/>
    </location>
</feature>
<keyword evidence="3" id="KW-1185">Reference proteome</keyword>
<reference evidence="2 3" key="1">
    <citation type="journal article" date="1998" name="Science">
        <title>Genome sequence of the nematode C. elegans: a platform for investigating biology.</title>
        <authorList>
            <consortium name="The C. elegans sequencing consortium"/>
            <person name="Sulson J.E."/>
            <person name="Waterston R."/>
        </authorList>
    </citation>
    <scope>NUCLEOTIDE SEQUENCE [LARGE SCALE GENOMIC DNA]</scope>
    <source>
        <strain evidence="2 3">Bristol N2</strain>
    </source>
</reference>
<dbReference type="KEGG" id="cel:CELE_R12B2.2"/>
<dbReference type="HOGENOM" id="CLU_062316_0_0_1"/>
<dbReference type="STRING" id="6239.R12B2.2.1"/>
<evidence type="ECO:0000256" key="1">
    <source>
        <dbReference type="SAM" id="MobiDB-lite"/>
    </source>
</evidence>
<dbReference type="IntAct" id="Q21954">
    <property type="interactions" value="1"/>
</dbReference>
<dbReference type="GO" id="GO:0043001">
    <property type="term" value="P:Golgi to plasma membrane protein transport"/>
    <property type="evidence" value="ECO:0000318"/>
    <property type="project" value="GO_Central"/>
</dbReference>
<keyword evidence="5" id="KW-1267">Proteomics identification</keyword>
<dbReference type="InterPro" id="IPR027095">
    <property type="entry name" value="Golgin-45"/>
</dbReference>
<dbReference type="PRO" id="PR:Q21954"/>
<dbReference type="OrthoDB" id="5959043at2759"/>
<dbReference type="EMBL" id="BX284603">
    <property type="protein sequence ID" value="CCD73322.1"/>
    <property type="molecule type" value="Genomic_DNA"/>
</dbReference>
<accession>Q21954</accession>
<sequence length="281" mass="32556">MDLLDLYHAHDLQLASEGNFEEVHFTKRAEEDGNSSPESKGKIKKTRIVPWEPYKAAVAHDKQGSTCPENLPELIAYAMNSKSEQNNNIQLRKELRDERKDRKSMEPVTSSEREAELERELDLLRKELNIEQKMNSELKRLMIATLSDELQGQVEALTEDKVRLAHRVDEYMGKLMVEDEESDRLRIDRDVWKCKFLAQSIRCDELTSKNEYLLKTLVGIQQAVKTKNVTSDEISDFTQLDLQPLFHRSPCEERVRPITAKYTNLTIACCKNCMGRDIQLL</sequence>
<evidence type="ECO:0000313" key="3">
    <source>
        <dbReference type="Proteomes" id="UP000001940"/>
    </source>
</evidence>
<dbReference type="FunCoup" id="Q21954">
    <property type="interactions" value="4"/>
</dbReference>
<gene>
    <name evidence="2" type="ORF">CELE_R12B2.2</name>
    <name evidence="2 4" type="ORF">R12B2.2</name>
</gene>
<dbReference type="PeptideAtlas" id="Q21954"/>
<dbReference type="InParanoid" id="Q21954"/>
<evidence type="ECO:0007829" key="5">
    <source>
        <dbReference type="PeptideAtlas" id="Q21954"/>
    </source>
</evidence>
<dbReference type="GO" id="GO:0000139">
    <property type="term" value="C:Golgi membrane"/>
    <property type="evidence" value="ECO:0000318"/>
    <property type="project" value="GO_Central"/>
</dbReference>
<dbReference type="PANTHER" id="PTHR13066">
    <property type="entry name" value="BASIC LEUCINE ZIPPER NUCLEAR FACTOR 1 BLZF1 PROTEIN"/>
    <property type="match status" value="1"/>
</dbReference>
<evidence type="ECO:0000313" key="2">
    <source>
        <dbReference type="EMBL" id="CCD73322.1"/>
    </source>
</evidence>
<dbReference type="CTD" id="187835"/>
<dbReference type="GO" id="GO:0007030">
    <property type="term" value="P:Golgi organization"/>
    <property type="evidence" value="ECO:0000318"/>
    <property type="project" value="GO_Central"/>
</dbReference>
<dbReference type="Reactome" id="R-CEL-162658">
    <property type="pathway name" value="Golgi Cisternae Pericentriolar Stack Reorganization"/>
</dbReference>
<feature type="compositionally biased region" description="Basic and acidic residues" evidence="1">
    <location>
        <begin position="91"/>
        <end position="116"/>
    </location>
</feature>
<dbReference type="AGR" id="WB:WBGene00020018"/>
<dbReference type="DIP" id="DIP-27181N"/>
<dbReference type="OMA" id="WRCKFLA"/>
<evidence type="ECO:0000313" key="4">
    <source>
        <dbReference type="WormBase" id="R12B2.2"/>
    </source>
</evidence>
<protein>
    <submittedName>
        <fullName evidence="2">Golgin-45</fullName>
    </submittedName>
</protein>
<dbReference type="SMR" id="Q21954"/>
<dbReference type="eggNOG" id="KOG4074">
    <property type="taxonomic scope" value="Eukaryota"/>
</dbReference>
<dbReference type="GeneID" id="187835"/>
<organism evidence="2 3">
    <name type="scientific">Caenorhabditis elegans</name>
    <dbReference type="NCBI Taxonomy" id="6239"/>
    <lineage>
        <taxon>Eukaryota</taxon>
        <taxon>Metazoa</taxon>
        <taxon>Ecdysozoa</taxon>
        <taxon>Nematoda</taxon>
        <taxon>Chromadorea</taxon>
        <taxon>Rhabditida</taxon>
        <taxon>Rhabditina</taxon>
        <taxon>Rhabditomorpha</taxon>
        <taxon>Rhabditoidea</taxon>
        <taxon>Rhabditidae</taxon>
        <taxon>Peloderinae</taxon>
        <taxon>Caenorhabditis</taxon>
    </lineage>
</organism>